<keyword evidence="2 8" id="KW-1003">Cell membrane</keyword>
<comment type="caution">
    <text evidence="11">The sequence shown here is derived from an EMBL/GenBank/DDBJ whole genome shotgun (WGS) entry which is preliminary data.</text>
</comment>
<dbReference type="InterPro" id="IPR034746">
    <property type="entry name" value="POTRA"/>
</dbReference>
<dbReference type="Gene3D" id="3.40.50.10960">
    <property type="match status" value="1"/>
</dbReference>
<keyword evidence="12" id="KW-1185">Reference proteome</keyword>
<evidence type="ECO:0000256" key="8">
    <source>
        <dbReference type="HAMAP-Rule" id="MF_00912"/>
    </source>
</evidence>
<evidence type="ECO:0000256" key="2">
    <source>
        <dbReference type="ARBA" id="ARBA00022475"/>
    </source>
</evidence>
<dbReference type="InterPro" id="IPR013685">
    <property type="entry name" value="POTRA_FtsQ_type"/>
</dbReference>
<feature type="domain" description="POTRA" evidence="10">
    <location>
        <begin position="84"/>
        <end position="155"/>
    </location>
</feature>
<accession>A0ABR5Q5B3</accession>
<dbReference type="InterPro" id="IPR026580">
    <property type="entry name" value="DivIB"/>
</dbReference>
<dbReference type="GO" id="GO:0051301">
    <property type="term" value="P:cell division"/>
    <property type="evidence" value="ECO:0007669"/>
    <property type="project" value="UniProtKB-KW"/>
</dbReference>
<dbReference type="Pfam" id="PF08478">
    <property type="entry name" value="POTRA_1"/>
    <property type="match status" value="1"/>
</dbReference>
<keyword evidence="4 8" id="KW-0812">Transmembrane</keyword>
<feature type="transmembrane region" description="Helical" evidence="8">
    <location>
        <begin position="60"/>
        <end position="80"/>
    </location>
</feature>
<proteinExistence type="inferred from homology"/>
<gene>
    <name evidence="8" type="primary">divIB</name>
    <name evidence="11" type="ORF">IV59_GL000241</name>
</gene>
<feature type="region of interest" description="Disordered" evidence="9">
    <location>
        <begin position="27"/>
        <end position="48"/>
    </location>
</feature>
<keyword evidence="6 8" id="KW-0472">Membrane</keyword>
<dbReference type="InterPro" id="IPR050487">
    <property type="entry name" value="FtsQ_DivIB"/>
</dbReference>
<comment type="subcellular location">
    <subcellularLocation>
        <location evidence="8">Cell membrane</location>
        <topology evidence="8">Single-pass type II membrane protein</topology>
    </subcellularLocation>
    <subcellularLocation>
        <location evidence="1">Membrane</location>
    </subcellularLocation>
    <text evidence="8">Localizes to the division septum.</text>
</comment>
<comment type="function">
    <text evidence="8">Cell division protein that may be involved in stabilizing or promoting the assembly of the division complex.</text>
</comment>
<evidence type="ECO:0000256" key="7">
    <source>
        <dbReference type="ARBA" id="ARBA00023306"/>
    </source>
</evidence>
<dbReference type="PANTHER" id="PTHR37820">
    <property type="entry name" value="CELL DIVISION PROTEIN DIVIB"/>
    <property type="match status" value="1"/>
</dbReference>
<reference evidence="11 12" key="1">
    <citation type="journal article" date="2015" name="Genome Announc.">
        <title>Expanding the biotechnology potential of lactobacilli through comparative genomics of 213 strains and associated genera.</title>
        <authorList>
            <person name="Sun Z."/>
            <person name="Harris H.M."/>
            <person name="McCann A."/>
            <person name="Guo C."/>
            <person name="Argimon S."/>
            <person name="Zhang W."/>
            <person name="Yang X."/>
            <person name="Jeffery I.B."/>
            <person name="Cooney J.C."/>
            <person name="Kagawa T.F."/>
            <person name="Liu W."/>
            <person name="Song Y."/>
            <person name="Salvetti E."/>
            <person name="Wrobel A."/>
            <person name="Rasinkangas P."/>
            <person name="Parkhill J."/>
            <person name="Rea M.C."/>
            <person name="O'Sullivan O."/>
            <person name="Ritari J."/>
            <person name="Douillard F.P."/>
            <person name="Paul Ross R."/>
            <person name="Yang R."/>
            <person name="Briner A.E."/>
            <person name="Felis G.E."/>
            <person name="de Vos W.M."/>
            <person name="Barrangou R."/>
            <person name="Klaenhammer T.R."/>
            <person name="Caufield P.W."/>
            <person name="Cui Y."/>
            <person name="Zhang H."/>
            <person name="O'Toole P.W."/>
        </authorList>
    </citation>
    <scope>NUCLEOTIDE SEQUENCE [LARGE SCALE GENOMIC DNA]</scope>
    <source>
        <strain evidence="11 12">DSM 26202</strain>
    </source>
</reference>
<keyword evidence="5 8" id="KW-1133">Transmembrane helix</keyword>
<evidence type="ECO:0000256" key="1">
    <source>
        <dbReference type="ARBA" id="ARBA00004370"/>
    </source>
</evidence>
<protein>
    <recommendedName>
        <fullName evidence="8">Cell division protein DivIB</fullName>
    </recommendedName>
</protein>
<evidence type="ECO:0000259" key="10">
    <source>
        <dbReference type="PROSITE" id="PS51779"/>
    </source>
</evidence>
<dbReference type="InterPro" id="IPR005548">
    <property type="entry name" value="Cell_div_FtsQ/DivIB_C"/>
</dbReference>
<evidence type="ECO:0000313" key="11">
    <source>
        <dbReference type="EMBL" id="KRO09934.1"/>
    </source>
</evidence>
<dbReference type="PROSITE" id="PS51779">
    <property type="entry name" value="POTRA"/>
    <property type="match status" value="1"/>
</dbReference>
<keyword evidence="7 8" id="KW-0131">Cell cycle</keyword>
<dbReference type="PANTHER" id="PTHR37820:SF1">
    <property type="entry name" value="CELL DIVISION PROTEIN FTSQ"/>
    <property type="match status" value="1"/>
</dbReference>
<evidence type="ECO:0000256" key="4">
    <source>
        <dbReference type="ARBA" id="ARBA00022692"/>
    </source>
</evidence>
<organism evidence="11 12">
    <name type="scientific">Paucilactobacillus hokkaidonensis</name>
    <dbReference type="NCBI Taxonomy" id="1193095"/>
    <lineage>
        <taxon>Bacteria</taxon>
        <taxon>Bacillati</taxon>
        <taxon>Bacillota</taxon>
        <taxon>Bacilli</taxon>
        <taxon>Lactobacillales</taxon>
        <taxon>Lactobacillaceae</taxon>
        <taxon>Paucilactobacillus</taxon>
    </lineage>
</organism>
<evidence type="ECO:0000313" key="12">
    <source>
        <dbReference type="Proteomes" id="UP000051884"/>
    </source>
</evidence>
<evidence type="ECO:0000256" key="6">
    <source>
        <dbReference type="ARBA" id="ARBA00023136"/>
    </source>
</evidence>
<dbReference type="Pfam" id="PF03799">
    <property type="entry name" value="FtsQ_DivIB_C"/>
    <property type="match status" value="1"/>
</dbReference>
<dbReference type="Proteomes" id="UP000051884">
    <property type="component" value="Unassembled WGS sequence"/>
</dbReference>
<evidence type="ECO:0000256" key="3">
    <source>
        <dbReference type="ARBA" id="ARBA00022618"/>
    </source>
</evidence>
<dbReference type="HAMAP" id="MF_00912">
    <property type="entry name" value="DivIB"/>
    <property type="match status" value="1"/>
</dbReference>
<sequence length="286" mass="32503">MQMSKHGSKKDQQKYAKRLAKIDAEHDLNSNSRLHHDRSRNPIGNKLPNLKKQRHWATTLRAGSLIFVFGIILLIMVYLVSPISKVDQITIVGNKQVDRQGILTATKIKKGNFMWQTLVHGKQINRDATAANPEIKKVQVKMAGPQKVKLTVNENKIVGYLKRNNYYYPILASGHVKKNKLKQPQSGQPVYDGFKSTKILEKTVNQYSQLSETVQLGISEIKFQPTNNDEQRLRVFMNDGNEILIKYSKLAKKMPYYPSIAQTMSANGVVNLELGAYSYSYGTKDH</sequence>
<evidence type="ECO:0000256" key="9">
    <source>
        <dbReference type="SAM" id="MobiDB-lite"/>
    </source>
</evidence>
<evidence type="ECO:0000256" key="5">
    <source>
        <dbReference type="ARBA" id="ARBA00022989"/>
    </source>
</evidence>
<comment type="similarity">
    <text evidence="8">Belongs to the FtsQ/DivIB family. DivIB subfamily.</text>
</comment>
<keyword evidence="3 8" id="KW-0132">Cell division</keyword>
<dbReference type="EMBL" id="JQCH01000010">
    <property type="protein sequence ID" value="KRO09934.1"/>
    <property type="molecule type" value="Genomic_DNA"/>
</dbReference>
<name>A0ABR5Q5B3_9LACO</name>